<gene>
    <name evidence="1" type="ORF">PM02_09950</name>
</gene>
<dbReference type="AlphaFoldDB" id="A0A061SNE5"/>
<sequence length="114" mass="12449">MTVITPDEEIAHGVEILDALRAAIRVLRQEIEGQTQTARSGEDIDKTQMAKQLRDMQGLVTQCTKAEMFLNDCRNRQAGIARAGHALDLEQARADIGCKLDRLRGCSGAGRISG</sequence>
<dbReference type="eggNOG" id="ENOG5031ABX">
    <property type="taxonomic scope" value="Bacteria"/>
</dbReference>
<evidence type="ECO:0000313" key="2">
    <source>
        <dbReference type="Proteomes" id="UP000027337"/>
    </source>
</evidence>
<dbReference type="STRING" id="83219.PM02_09950"/>
<dbReference type="EMBL" id="JEMU01000007">
    <property type="protein sequence ID" value="KAJ03206.1"/>
    <property type="molecule type" value="Genomic_DNA"/>
</dbReference>
<protein>
    <submittedName>
        <fullName evidence="1">Uncharacterized protein</fullName>
    </submittedName>
</protein>
<dbReference type="Proteomes" id="UP000027337">
    <property type="component" value="Unassembled WGS sequence"/>
</dbReference>
<accession>A0A061SNE5</accession>
<organism evidence="1 2">
    <name type="scientific">Sulfitobacter mediterraneus</name>
    <dbReference type="NCBI Taxonomy" id="83219"/>
    <lineage>
        <taxon>Bacteria</taxon>
        <taxon>Pseudomonadati</taxon>
        <taxon>Pseudomonadota</taxon>
        <taxon>Alphaproteobacteria</taxon>
        <taxon>Rhodobacterales</taxon>
        <taxon>Roseobacteraceae</taxon>
        <taxon>Sulfitobacter</taxon>
    </lineage>
</organism>
<name>A0A061SNE5_9RHOB</name>
<evidence type="ECO:0000313" key="1">
    <source>
        <dbReference type="EMBL" id="KAJ03206.1"/>
    </source>
</evidence>
<reference evidence="1 2" key="1">
    <citation type="journal article" date="2014" name="Genome Announc.">
        <title>Draft Genome Sequences of Two Isolates of the Roseobacter Group, Sulfitobacter sp. Strains 3SOLIMAR09 and 1FIGIMAR09, from Harbors of Mallorca Island (Mediterranean Sea).</title>
        <authorList>
            <person name="Mas-Llado M."/>
            <person name="Pina-Villalonga J.M."/>
            <person name="Brunet-Galmes I."/>
            <person name="Nogales B."/>
            <person name="Bosch R."/>
        </authorList>
    </citation>
    <scope>NUCLEOTIDE SEQUENCE [LARGE SCALE GENOMIC DNA]</scope>
    <source>
        <strain evidence="1 2">1FIGIMAR09</strain>
    </source>
</reference>
<comment type="caution">
    <text evidence="1">The sequence shown here is derived from an EMBL/GenBank/DDBJ whole genome shotgun (WGS) entry which is preliminary data.</text>
</comment>
<keyword evidence="2" id="KW-1185">Reference proteome</keyword>
<dbReference type="RefSeq" id="WP_152543005.1">
    <property type="nucleotide sequence ID" value="NZ_JEMU01000007.1"/>
</dbReference>
<proteinExistence type="predicted"/>